<dbReference type="Gene3D" id="3.30.1240.10">
    <property type="match status" value="1"/>
</dbReference>
<dbReference type="PANTHER" id="PTHR10000:SF8">
    <property type="entry name" value="HAD SUPERFAMILY HYDROLASE-LIKE, TYPE 3"/>
    <property type="match status" value="1"/>
</dbReference>
<accession>A0A9D1S299</accession>
<keyword evidence="1" id="KW-0378">Hydrolase</keyword>
<proteinExistence type="predicted"/>
<reference evidence="1" key="1">
    <citation type="submission" date="2020-10" db="EMBL/GenBank/DDBJ databases">
        <authorList>
            <person name="Gilroy R."/>
        </authorList>
    </citation>
    <scope>NUCLEOTIDE SEQUENCE</scope>
    <source>
        <strain evidence="1">ChiGjej1B1-22543</strain>
    </source>
</reference>
<sequence length="260" mass="28758">MKHLFAFDVDQTLLPAGQMEIPSKEVEAINEKLKEGHAVAIASGRPADAIWRYLDSFDRGEKYAIAYNGALIYSPSHELIGHRLLGLDDLYYVKRLFPEDRYDVYAYLEDGRIACFKPGKYVDLEIKLNLLPSPLIVPSKMGEDASSIRVAKVMIGADEEVSSSIVFPDNARYQVTRSSPVFFEILANGVDKSFGVSIAKEHAHADVAYCFGDELNDLGMIKDNYGIAMGNAVEEVKKAAKLIAKPCIEDGVAYALENID</sequence>
<protein>
    <submittedName>
        <fullName evidence="1">HAD hydrolase family protein</fullName>
    </submittedName>
</protein>
<dbReference type="GO" id="GO:0005829">
    <property type="term" value="C:cytosol"/>
    <property type="evidence" value="ECO:0007669"/>
    <property type="project" value="TreeGrafter"/>
</dbReference>
<dbReference type="SUPFAM" id="SSF56784">
    <property type="entry name" value="HAD-like"/>
    <property type="match status" value="1"/>
</dbReference>
<dbReference type="GO" id="GO:0000287">
    <property type="term" value="F:magnesium ion binding"/>
    <property type="evidence" value="ECO:0007669"/>
    <property type="project" value="TreeGrafter"/>
</dbReference>
<evidence type="ECO:0000313" key="2">
    <source>
        <dbReference type="Proteomes" id="UP000824070"/>
    </source>
</evidence>
<dbReference type="AlphaFoldDB" id="A0A9D1S299"/>
<dbReference type="Gene3D" id="3.40.50.1000">
    <property type="entry name" value="HAD superfamily/HAD-like"/>
    <property type="match status" value="1"/>
</dbReference>
<dbReference type="InterPro" id="IPR023214">
    <property type="entry name" value="HAD_sf"/>
</dbReference>
<dbReference type="GO" id="GO:0016791">
    <property type="term" value="F:phosphatase activity"/>
    <property type="evidence" value="ECO:0007669"/>
    <property type="project" value="TreeGrafter"/>
</dbReference>
<dbReference type="PANTHER" id="PTHR10000">
    <property type="entry name" value="PHOSPHOSERINE PHOSPHATASE"/>
    <property type="match status" value="1"/>
</dbReference>
<dbReference type="InterPro" id="IPR036412">
    <property type="entry name" value="HAD-like_sf"/>
</dbReference>
<evidence type="ECO:0000313" key="1">
    <source>
        <dbReference type="EMBL" id="HIU45154.1"/>
    </source>
</evidence>
<comment type="caution">
    <text evidence="1">The sequence shown here is derived from an EMBL/GenBank/DDBJ whole genome shotgun (WGS) entry which is preliminary data.</text>
</comment>
<name>A0A9D1S299_9FIRM</name>
<dbReference type="EMBL" id="DVMV01000017">
    <property type="protein sequence ID" value="HIU45154.1"/>
    <property type="molecule type" value="Genomic_DNA"/>
</dbReference>
<reference evidence="1" key="2">
    <citation type="journal article" date="2021" name="PeerJ">
        <title>Extensive microbial diversity within the chicken gut microbiome revealed by metagenomics and culture.</title>
        <authorList>
            <person name="Gilroy R."/>
            <person name="Ravi A."/>
            <person name="Getino M."/>
            <person name="Pursley I."/>
            <person name="Horton D.L."/>
            <person name="Alikhan N.F."/>
            <person name="Baker D."/>
            <person name="Gharbi K."/>
            <person name="Hall N."/>
            <person name="Watson M."/>
            <person name="Adriaenssens E.M."/>
            <person name="Foster-Nyarko E."/>
            <person name="Jarju S."/>
            <person name="Secka A."/>
            <person name="Antonio M."/>
            <person name="Oren A."/>
            <person name="Chaudhuri R.R."/>
            <person name="La Ragione R."/>
            <person name="Hildebrand F."/>
            <person name="Pallen M.J."/>
        </authorList>
    </citation>
    <scope>NUCLEOTIDE SEQUENCE</scope>
    <source>
        <strain evidence="1">ChiGjej1B1-22543</strain>
    </source>
</reference>
<organism evidence="1 2">
    <name type="scientific">Candidatus Alloenteromonas pullicola</name>
    <dbReference type="NCBI Taxonomy" id="2840784"/>
    <lineage>
        <taxon>Bacteria</taxon>
        <taxon>Bacillati</taxon>
        <taxon>Bacillota</taxon>
        <taxon>Bacillota incertae sedis</taxon>
        <taxon>Candidatus Alloenteromonas</taxon>
    </lineage>
</organism>
<dbReference type="Pfam" id="PF08282">
    <property type="entry name" value="Hydrolase_3"/>
    <property type="match status" value="1"/>
</dbReference>
<gene>
    <name evidence="1" type="ORF">IAC52_02525</name>
</gene>
<dbReference type="Proteomes" id="UP000824070">
    <property type="component" value="Unassembled WGS sequence"/>
</dbReference>